<evidence type="ECO:0000256" key="3">
    <source>
        <dbReference type="ARBA" id="ARBA00025768"/>
    </source>
</evidence>
<dbReference type="InterPro" id="IPR027417">
    <property type="entry name" value="P-loop_NTPase"/>
</dbReference>
<organism evidence="5">
    <name type="scientific">Darwinula stevensoni</name>
    <dbReference type="NCBI Taxonomy" id="69355"/>
    <lineage>
        <taxon>Eukaryota</taxon>
        <taxon>Metazoa</taxon>
        <taxon>Ecdysozoa</taxon>
        <taxon>Arthropoda</taxon>
        <taxon>Crustacea</taxon>
        <taxon>Oligostraca</taxon>
        <taxon>Ostracoda</taxon>
        <taxon>Podocopa</taxon>
        <taxon>Podocopida</taxon>
        <taxon>Darwinulocopina</taxon>
        <taxon>Darwinuloidea</taxon>
        <taxon>Darwinulidae</taxon>
        <taxon>Darwinula</taxon>
    </lineage>
</organism>
<dbReference type="GO" id="GO:0005524">
    <property type="term" value="F:ATP binding"/>
    <property type="evidence" value="ECO:0007669"/>
    <property type="project" value="UniProtKB-KW"/>
</dbReference>
<keyword evidence="1" id="KW-0547">Nucleotide-binding</keyword>
<dbReference type="PANTHER" id="PTHR12435">
    <property type="match status" value="1"/>
</dbReference>
<reference evidence="5" key="1">
    <citation type="submission" date="2020-11" db="EMBL/GenBank/DDBJ databases">
        <authorList>
            <person name="Tran Van P."/>
        </authorList>
    </citation>
    <scope>NUCLEOTIDE SEQUENCE</scope>
</reference>
<gene>
    <name evidence="5" type="ORF">DSTB1V02_LOCUS10121</name>
</gene>
<protein>
    <recommendedName>
        <fullName evidence="4">Protein KTI12 homolog</fullName>
    </recommendedName>
</protein>
<dbReference type="Pfam" id="PF08433">
    <property type="entry name" value="KTI12"/>
    <property type="match status" value="1"/>
</dbReference>
<evidence type="ECO:0000313" key="5">
    <source>
        <dbReference type="EMBL" id="CAD7250342.1"/>
    </source>
</evidence>
<dbReference type="EMBL" id="CAJPEV010002797">
    <property type="protein sequence ID" value="CAG0898072.1"/>
    <property type="molecule type" value="Genomic_DNA"/>
</dbReference>
<dbReference type="InterPro" id="IPR013641">
    <property type="entry name" value="KTI12/PSTK"/>
</dbReference>
<evidence type="ECO:0000256" key="1">
    <source>
        <dbReference type="ARBA" id="ARBA00022741"/>
    </source>
</evidence>
<accession>A0A7R9AA57</accession>
<sequence length="300" mass="34452">MDRTWEEVKHGWSAEPVLRVLLSCRYTPLVKMPLVIICGFPCSGKTSVANALSKYFLQQSRDVVVISENDHVSCRNKVYADSQDEKRIRGILKSQVQQFLNKDKVVILDAMNYIKGYRYELYCVSKGCHTTQCTVLCDVARDVALAWNDAHRHYNTDVMQALMDRFEEPDSRKRWDNPLFHVRSLDDLDVGAICEALFERKPPPPNQSTQSQPLSSASFLHDLDRITQDIVNHLMSAQKLGEEGEIRVPSVEYPVNLPSRFPVAKLAQLRRQFISFMKARPQPQRAIPALFVQYLNSHLM</sequence>
<dbReference type="GO" id="GO:0006400">
    <property type="term" value="P:tRNA modification"/>
    <property type="evidence" value="ECO:0007669"/>
    <property type="project" value="UniProtKB-ARBA"/>
</dbReference>
<dbReference type="EMBL" id="LR902314">
    <property type="protein sequence ID" value="CAD7250342.1"/>
    <property type="molecule type" value="Genomic_DNA"/>
</dbReference>
<keyword evidence="2" id="KW-0067">ATP-binding</keyword>
<name>A0A7R9AA57_9CRUS</name>
<dbReference type="SUPFAM" id="SSF52540">
    <property type="entry name" value="P-loop containing nucleoside triphosphate hydrolases"/>
    <property type="match status" value="1"/>
</dbReference>
<dbReference type="FunFam" id="3.40.50.300:FF:000827">
    <property type="entry name" value="KTI12 chromatin-associated homolog"/>
    <property type="match status" value="1"/>
</dbReference>
<dbReference type="Proteomes" id="UP000677054">
    <property type="component" value="Unassembled WGS sequence"/>
</dbReference>
<dbReference type="GO" id="GO:0006357">
    <property type="term" value="P:regulation of transcription by RNA polymerase II"/>
    <property type="evidence" value="ECO:0007669"/>
    <property type="project" value="UniProtKB-ARBA"/>
</dbReference>
<evidence type="ECO:0000256" key="2">
    <source>
        <dbReference type="ARBA" id="ARBA00022840"/>
    </source>
</evidence>
<comment type="similarity">
    <text evidence="3">Belongs to the KTI12 family.</text>
</comment>
<evidence type="ECO:0000313" key="6">
    <source>
        <dbReference type="Proteomes" id="UP000677054"/>
    </source>
</evidence>
<evidence type="ECO:0000256" key="4">
    <source>
        <dbReference type="ARBA" id="ARBA00026170"/>
    </source>
</evidence>
<keyword evidence="6" id="KW-1185">Reference proteome</keyword>
<dbReference type="Gene3D" id="3.40.50.300">
    <property type="entry name" value="P-loop containing nucleotide triphosphate hydrolases"/>
    <property type="match status" value="1"/>
</dbReference>
<proteinExistence type="inferred from homology"/>
<dbReference type="OrthoDB" id="9972657at2759"/>
<dbReference type="AlphaFoldDB" id="A0A7R9AA57"/>